<evidence type="ECO:0000313" key="1">
    <source>
        <dbReference type="EMBL" id="KAJ8049987.1"/>
    </source>
</evidence>
<dbReference type="Gene3D" id="2.40.50.140">
    <property type="entry name" value="Nucleic acid-binding proteins"/>
    <property type="match status" value="2"/>
</dbReference>
<gene>
    <name evidence="1" type="ORF">HOLleu_02983</name>
</gene>
<evidence type="ECO:0000313" key="2">
    <source>
        <dbReference type="Proteomes" id="UP001152320"/>
    </source>
</evidence>
<proteinExistence type="predicted"/>
<dbReference type="EMBL" id="JAIZAY010000001">
    <property type="protein sequence ID" value="KAJ8049987.1"/>
    <property type="molecule type" value="Genomic_DNA"/>
</dbReference>
<dbReference type="InterPro" id="IPR012340">
    <property type="entry name" value="NA-bd_OB-fold"/>
</dbReference>
<dbReference type="Proteomes" id="UP001152320">
    <property type="component" value="Chromosome 1"/>
</dbReference>
<keyword evidence="2" id="KW-1185">Reference proteome</keyword>
<dbReference type="AlphaFoldDB" id="A0A9Q1CR25"/>
<dbReference type="OrthoDB" id="6159020at2759"/>
<accession>A0A9Q1CR25</accession>
<dbReference type="SUPFAM" id="SSF50249">
    <property type="entry name" value="Nucleic acid-binding proteins"/>
    <property type="match status" value="1"/>
</dbReference>
<protein>
    <submittedName>
        <fullName evidence="1">Uncharacterized protein</fullName>
    </submittedName>
</protein>
<sequence>MLLYIHGRLQQIKRSDTMHIFGNVGILAVGDFYQIQPMQKISGIINNSDPKKPYHPPLKVVLATRSDRIFYKKGTTDKEMMYVALCDTTGHLKATLYEPSKLDNITNGSTIIIRNYMVRDDKTIAITSQSQIFKSSQLQVPENLLSQAISSVRPPPPPPIPIKEVHTSPVKTLTSVSGVIAQDELPRQVHVRGEPVPVRTILLEDREAKVKVALWRNESGAQIQAGDFVSIQNVMVQNYKGENQLSSTSRTTIKKTERPAEDISEEIIAYIEDENDMIHLLLASNEMLSTNIELLKTTFNIEDDNWQPVLEAFIPFKANMTVKEGEITRINIQSVANMDNP</sequence>
<reference evidence="1" key="1">
    <citation type="submission" date="2021-10" db="EMBL/GenBank/DDBJ databases">
        <title>Tropical sea cucumber genome reveals ecological adaptation and Cuvierian tubules defense mechanism.</title>
        <authorList>
            <person name="Chen T."/>
        </authorList>
    </citation>
    <scope>NUCLEOTIDE SEQUENCE</scope>
    <source>
        <strain evidence="1">Nanhai2018</strain>
        <tissue evidence="1">Muscle</tissue>
    </source>
</reference>
<organism evidence="1 2">
    <name type="scientific">Holothuria leucospilota</name>
    <name type="common">Black long sea cucumber</name>
    <name type="synonym">Mertensiothuria leucospilota</name>
    <dbReference type="NCBI Taxonomy" id="206669"/>
    <lineage>
        <taxon>Eukaryota</taxon>
        <taxon>Metazoa</taxon>
        <taxon>Echinodermata</taxon>
        <taxon>Eleutherozoa</taxon>
        <taxon>Echinozoa</taxon>
        <taxon>Holothuroidea</taxon>
        <taxon>Aspidochirotacea</taxon>
        <taxon>Aspidochirotida</taxon>
        <taxon>Holothuriidae</taxon>
        <taxon>Holothuria</taxon>
    </lineage>
</organism>
<comment type="caution">
    <text evidence="1">The sequence shown here is derived from an EMBL/GenBank/DDBJ whole genome shotgun (WGS) entry which is preliminary data.</text>
</comment>
<name>A0A9Q1CR25_HOLLE</name>